<sequence length="337" mass="37879">MAGTLDPSSADVRTLATEVTGSPCHFIHNTEVEPLCGGEYIVYALESSDNNRVSIRIPKNRTNPHTPLLLKREAEIRQQIDNAGLHLFQPLLAFSSTTENSLRAPFLALGWAEGKPLCWSDTQPAAEDQRRRVLRSVANASLDLIRINETKETALDWIESKIDRKITRAQAGSLPGGTVAECKRQMELTKSYWIPELDTAPHVLVHGDLSGNNIIVDGNDCTVQGIIDLGWAELVPLQFAAVYPRFLTHEPVKGEGYDWTARNTEQMEQDRAFYLECVKERAFGEEGNSMLMNYYRVLARSDEIARYWWLTAASRIDIHRAMAECDWSPPVKGPKQN</sequence>
<reference evidence="2" key="1">
    <citation type="submission" date="2022-10" db="EMBL/GenBank/DDBJ databases">
        <title>Tapping the CABI collections for fungal endophytes: first genome assemblies for Collariella, Neodidymelliopsis, Ascochyta clinopodiicola, Didymella pomorum, Didymosphaeria variabile, Neocosmospora piperis and Neocucurbitaria cava.</title>
        <authorList>
            <person name="Hill R."/>
        </authorList>
    </citation>
    <scope>NUCLEOTIDE SEQUENCE</scope>
    <source>
        <strain evidence="2">IMI 366586</strain>
    </source>
</reference>
<accession>A0A9W8TDS1</accession>
<dbReference type="AlphaFoldDB" id="A0A9W8TDS1"/>
<evidence type="ECO:0000259" key="1">
    <source>
        <dbReference type="Pfam" id="PF01636"/>
    </source>
</evidence>
<dbReference type="Pfam" id="PF01636">
    <property type="entry name" value="APH"/>
    <property type="match status" value="1"/>
</dbReference>
<evidence type="ECO:0000313" key="2">
    <source>
        <dbReference type="EMBL" id="KAJ4311315.1"/>
    </source>
</evidence>
<protein>
    <recommendedName>
        <fullName evidence="1">Aminoglycoside phosphotransferase domain-containing protein</fullName>
    </recommendedName>
</protein>
<evidence type="ECO:0000313" key="3">
    <source>
        <dbReference type="Proteomes" id="UP001140502"/>
    </source>
</evidence>
<dbReference type="Gene3D" id="3.90.1200.10">
    <property type="match status" value="1"/>
</dbReference>
<dbReference type="InterPro" id="IPR011009">
    <property type="entry name" value="Kinase-like_dom_sf"/>
</dbReference>
<proteinExistence type="predicted"/>
<organism evidence="2 3">
    <name type="scientific">Fusarium piperis</name>
    <dbReference type="NCBI Taxonomy" id="1435070"/>
    <lineage>
        <taxon>Eukaryota</taxon>
        <taxon>Fungi</taxon>
        <taxon>Dikarya</taxon>
        <taxon>Ascomycota</taxon>
        <taxon>Pezizomycotina</taxon>
        <taxon>Sordariomycetes</taxon>
        <taxon>Hypocreomycetidae</taxon>
        <taxon>Hypocreales</taxon>
        <taxon>Nectriaceae</taxon>
        <taxon>Fusarium</taxon>
        <taxon>Fusarium solani species complex</taxon>
    </lineage>
</organism>
<comment type="caution">
    <text evidence="2">The sequence shown here is derived from an EMBL/GenBank/DDBJ whole genome shotgun (WGS) entry which is preliminary data.</text>
</comment>
<keyword evidence="3" id="KW-1185">Reference proteome</keyword>
<dbReference type="PANTHER" id="PTHR21310">
    <property type="entry name" value="AMINOGLYCOSIDE PHOSPHOTRANSFERASE-RELATED-RELATED"/>
    <property type="match status" value="1"/>
</dbReference>
<name>A0A9W8TDS1_9HYPO</name>
<dbReference type="InterPro" id="IPR051678">
    <property type="entry name" value="AGP_Transferase"/>
</dbReference>
<dbReference type="Proteomes" id="UP001140502">
    <property type="component" value="Unassembled WGS sequence"/>
</dbReference>
<dbReference type="SUPFAM" id="SSF56112">
    <property type="entry name" value="Protein kinase-like (PK-like)"/>
    <property type="match status" value="1"/>
</dbReference>
<dbReference type="PANTHER" id="PTHR21310:SF15">
    <property type="entry name" value="AMINOGLYCOSIDE PHOSPHOTRANSFERASE DOMAIN-CONTAINING PROTEIN"/>
    <property type="match status" value="1"/>
</dbReference>
<feature type="domain" description="Aminoglycoside phosphotransferase" evidence="1">
    <location>
        <begin position="42"/>
        <end position="232"/>
    </location>
</feature>
<dbReference type="OrthoDB" id="5598852at2759"/>
<dbReference type="EMBL" id="JAPEUR010000337">
    <property type="protein sequence ID" value="KAJ4311315.1"/>
    <property type="molecule type" value="Genomic_DNA"/>
</dbReference>
<gene>
    <name evidence="2" type="ORF">N0V84_010520</name>
</gene>
<dbReference type="InterPro" id="IPR002575">
    <property type="entry name" value="Aminoglycoside_PTrfase"/>
</dbReference>